<keyword evidence="2" id="KW-1185">Reference proteome</keyword>
<dbReference type="AlphaFoldDB" id="A0AAV4TD61"/>
<sequence>MTQECGKLKSFVNAVISITETNLMVQMHLPSPIVNPNPHQ</sequence>
<gene>
    <name evidence="1" type="ORF">CEXT_143031</name>
</gene>
<organism evidence="1 2">
    <name type="scientific">Caerostris extrusa</name>
    <name type="common">Bark spider</name>
    <name type="synonym">Caerostris bankana</name>
    <dbReference type="NCBI Taxonomy" id="172846"/>
    <lineage>
        <taxon>Eukaryota</taxon>
        <taxon>Metazoa</taxon>
        <taxon>Ecdysozoa</taxon>
        <taxon>Arthropoda</taxon>
        <taxon>Chelicerata</taxon>
        <taxon>Arachnida</taxon>
        <taxon>Araneae</taxon>
        <taxon>Araneomorphae</taxon>
        <taxon>Entelegynae</taxon>
        <taxon>Araneoidea</taxon>
        <taxon>Araneidae</taxon>
        <taxon>Caerostris</taxon>
    </lineage>
</organism>
<protein>
    <submittedName>
        <fullName evidence="1">Uncharacterized protein</fullName>
    </submittedName>
</protein>
<comment type="caution">
    <text evidence="1">The sequence shown here is derived from an EMBL/GenBank/DDBJ whole genome shotgun (WGS) entry which is preliminary data.</text>
</comment>
<name>A0AAV4TD61_CAEEX</name>
<dbReference type="EMBL" id="BPLR01011090">
    <property type="protein sequence ID" value="GIY44104.1"/>
    <property type="molecule type" value="Genomic_DNA"/>
</dbReference>
<reference evidence="1 2" key="1">
    <citation type="submission" date="2021-06" db="EMBL/GenBank/DDBJ databases">
        <title>Caerostris extrusa draft genome.</title>
        <authorList>
            <person name="Kono N."/>
            <person name="Arakawa K."/>
        </authorList>
    </citation>
    <scope>NUCLEOTIDE SEQUENCE [LARGE SCALE GENOMIC DNA]</scope>
</reference>
<feature type="non-terminal residue" evidence="1">
    <location>
        <position position="40"/>
    </location>
</feature>
<accession>A0AAV4TD61</accession>
<evidence type="ECO:0000313" key="1">
    <source>
        <dbReference type="EMBL" id="GIY44104.1"/>
    </source>
</evidence>
<proteinExistence type="predicted"/>
<evidence type="ECO:0000313" key="2">
    <source>
        <dbReference type="Proteomes" id="UP001054945"/>
    </source>
</evidence>
<dbReference type="Proteomes" id="UP001054945">
    <property type="component" value="Unassembled WGS sequence"/>
</dbReference>